<dbReference type="EMBL" id="CAJVQC010010679">
    <property type="protein sequence ID" value="CAG8619320.1"/>
    <property type="molecule type" value="Genomic_DNA"/>
</dbReference>
<comment type="caution">
    <text evidence="1">The sequence shown here is derived from an EMBL/GenBank/DDBJ whole genome shotgun (WGS) entry which is preliminary data.</text>
</comment>
<accession>A0ACA9MXN8</accession>
<proteinExistence type="predicted"/>
<protein>
    <submittedName>
        <fullName evidence="1">4481_t:CDS:1</fullName>
    </submittedName>
</protein>
<reference evidence="1" key="1">
    <citation type="submission" date="2021-06" db="EMBL/GenBank/DDBJ databases">
        <authorList>
            <person name="Kallberg Y."/>
            <person name="Tangrot J."/>
            <person name="Rosling A."/>
        </authorList>
    </citation>
    <scope>NUCLEOTIDE SEQUENCE</scope>
    <source>
        <strain evidence="1">MA461A</strain>
    </source>
</reference>
<organism evidence="1 2">
    <name type="scientific">Racocetra persica</name>
    <dbReference type="NCBI Taxonomy" id="160502"/>
    <lineage>
        <taxon>Eukaryota</taxon>
        <taxon>Fungi</taxon>
        <taxon>Fungi incertae sedis</taxon>
        <taxon>Mucoromycota</taxon>
        <taxon>Glomeromycotina</taxon>
        <taxon>Glomeromycetes</taxon>
        <taxon>Diversisporales</taxon>
        <taxon>Gigasporaceae</taxon>
        <taxon>Racocetra</taxon>
    </lineage>
</organism>
<name>A0ACA9MXN8_9GLOM</name>
<dbReference type="Proteomes" id="UP000789920">
    <property type="component" value="Unassembled WGS sequence"/>
</dbReference>
<gene>
    <name evidence="1" type="ORF">RPERSI_LOCUS6648</name>
</gene>
<evidence type="ECO:0000313" key="1">
    <source>
        <dbReference type="EMBL" id="CAG8619320.1"/>
    </source>
</evidence>
<keyword evidence="2" id="KW-1185">Reference proteome</keyword>
<sequence length="169" mass="19414">AEGTMQELGLKTVGNENSIIEVLLKQANALAYRTVDKDYRKRLQKGSESCREMAQDLFLLETLKQYCNDLSKKVDIVFWYRDLALVAARDIKKKLGIIWILLDKIIEKVLEMCLYTTDDASLFLAREGKEISVLVVLLVIKQIVNYTSLQNWFSSYSLRIESTIVAISR</sequence>
<feature type="non-terminal residue" evidence="1">
    <location>
        <position position="1"/>
    </location>
</feature>
<evidence type="ECO:0000313" key="2">
    <source>
        <dbReference type="Proteomes" id="UP000789920"/>
    </source>
</evidence>